<keyword evidence="1" id="KW-0812">Transmembrane</keyword>
<dbReference type="PANTHER" id="PTHR30441">
    <property type="entry name" value="DUF748 DOMAIN-CONTAINING PROTEIN"/>
    <property type="match status" value="1"/>
</dbReference>
<feature type="transmembrane region" description="Helical" evidence="1">
    <location>
        <begin position="9"/>
        <end position="29"/>
    </location>
</feature>
<dbReference type="GO" id="GO:0005886">
    <property type="term" value="C:plasma membrane"/>
    <property type="evidence" value="ECO:0007669"/>
    <property type="project" value="TreeGrafter"/>
</dbReference>
<keyword evidence="1" id="KW-0472">Membrane</keyword>
<reference evidence="2" key="1">
    <citation type="submission" date="2021-04" db="EMBL/GenBank/DDBJ databases">
        <title>Draft genome sequence data of methanotrophic Methylovulum sp. strain S1L and Methylomonas sp. strain S2AM isolated from boreal lake water columns.</title>
        <authorList>
            <person name="Rissanen A.J."/>
            <person name="Mangayil R."/>
            <person name="Svenning M.M."/>
            <person name="Khanongnuch R."/>
        </authorList>
    </citation>
    <scope>NUCLEOTIDE SEQUENCE</scope>
    <source>
        <strain evidence="2">S2AM</strain>
    </source>
</reference>
<dbReference type="KEGG" id="mpad:KEF85_14920"/>
<dbReference type="InterPro" id="IPR052894">
    <property type="entry name" value="AsmA-related"/>
</dbReference>
<dbReference type="Pfam" id="PF05359">
    <property type="entry name" value="DUF748"/>
    <property type="match status" value="1"/>
</dbReference>
<accession>A0A975MMH7</accession>
<dbReference type="InterPro" id="IPR008023">
    <property type="entry name" value="DUF748"/>
</dbReference>
<dbReference type="GO" id="GO:0090313">
    <property type="term" value="P:regulation of protein targeting to membrane"/>
    <property type="evidence" value="ECO:0007669"/>
    <property type="project" value="TreeGrafter"/>
</dbReference>
<keyword evidence="3" id="KW-1185">Reference proteome</keyword>
<dbReference type="EMBL" id="CP073754">
    <property type="protein sequence ID" value="QWF70598.1"/>
    <property type="molecule type" value="Genomic_DNA"/>
</dbReference>
<dbReference type="AlphaFoldDB" id="A0A975MMH7"/>
<evidence type="ECO:0000256" key="1">
    <source>
        <dbReference type="SAM" id="Phobius"/>
    </source>
</evidence>
<proteinExistence type="predicted"/>
<dbReference type="Proteomes" id="UP000676649">
    <property type="component" value="Chromosome"/>
</dbReference>
<dbReference type="PANTHER" id="PTHR30441:SF8">
    <property type="entry name" value="DUF748 DOMAIN-CONTAINING PROTEIN"/>
    <property type="match status" value="1"/>
</dbReference>
<name>A0A975MMH7_9GAMM</name>
<organism evidence="2 3">
    <name type="scientific">Methylomonas paludis</name>
    <dbReference type="NCBI Taxonomy" id="1173101"/>
    <lineage>
        <taxon>Bacteria</taxon>
        <taxon>Pseudomonadati</taxon>
        <taxon>Pseudomonadota</taxon>
        <taxon>Gammaproteobacteria</taxon>
        <taxon>Methylococcales</taxon>
        <taxon>Methylococcaceae</taxon>
        <taxon>Methylomonas</taxon>
    </lineage>
</organism>
<keyword evidence="1" id="KW-1133">Transmembrane helix</keyword>
<sequence>MAITKNQKIIAAVFCFALAFYTLLGFYILPTLLRTKLPAIILENTGWQAQLSQVSFNPYSMELAITGFSLAEAEGQPLSGFEKLAVNVGVLASIRHLALVVEDITLLKPSAYVHRHANGSFNFTSMPVKHSPQPESQGGTKLPAFLVGRLSIENGEAHWQDSQSGTSRRESILPINLSVSHLSTLDETKAGVDFSLQIASGGRLQWQGELSLIPLESKGHLQLESLDLAKIWQLLGQESLPLEISDGHVNVQADYQAAVLENILNAKVEHGEIAIKQLKIVEKSRGEALIDLPVTVLTGISADLKQKQLTIAQLSSNDAAIKAWRQADGLINYQALFPSPDATTEPAATPAAPVKSQPDWHICLDELLLKNYQIQFSDQSQKIPPVLQLSAINFNLRKFGNAQAEPLPMQFSAVFNQQGNLKVNGNISLKPMTADLTLDINGIHLKDFQSYLDNYLNLELVNGSFNSHGNLQVKQADNLQLVFHGDADIADLLTRDKVVNKDFLKWADLQLQQIDIDLAQQSFNLAKVLFDRPYLRFIIQKDHRTNLADIIPTKTTSKTAPAEVPAPAPVTPEKNPLFSIGSVEVKDGRSDFADYSLILPFIAEMNALNGAVDGFTSQQNAKLKLLLRGKVYDIAQVNIKGFYQLNTANSDITLNFSHMPLPLITPYMADFAGYKIEKGQMALDLSYKVDHGNLTAQNKIFIDQLTLGEQVENPHASSLPLRLAIALLKDADGKINLDFPVTGSLDDPQFSVGALIVDVVGNLITKLVSSPFQAFGDLLSDEHDYSAVKFTAGSAELDSQETAKLDQLGKALQSKPGLTLEVKGKAYQVLDWPQMRFDALTDILKKMKSGELRDAGKKIRSEYIELSEDEYKRLLEKFFKEVFPADIDYSLLGRPRIKSQPDAEFYTVARQKLEAVMLPDAQKLNDLAIARANAISKYMIEKSQVDINRIYILSPELEQANAADITSVLSLNAAQ</sequence>
<dbReference type="RefSeq" id="WP_215581932.1">
    <property type="nucleotide sequence ID" value="NZ_CP073754.1"/>
</dbReference>
<evidence type="ECO:0000313" key="2">
    <source>
        <dbReference type="EMBL" id="QWF70598.1"/>
    </source>
</evidence>
<gene>
    <name evidence="2" type="ORF">KEF85_14920</name>
</gene>
<evidence type="ECO:0000313" key="3">
    <source>
        <dbReference type="Proteomes" id="UP000676649"/>
    </source>
</evidence>
<protein>
    <submittedName>
        <fullName evidence="2">DUF748 domain-containing protein</fullName>
    </submittedName>
</protein>